<evidence type="ECO:0000256" key="5">
    <source>
        <dbReference type="ARBA" id="ARBA00023098"/>
    </source>
</evidence>
<keyword evidence="3 7" id="KW-0808">Transferase</keyword>
<evidence type="ECO:0000256" key="3">
    <source>
        <dbReference type="ARBA" id="ARBA00022679"/>
    </source>
</evidence>
<dbReference type="CDD" id="cd02440">
    <property type="entry name" value="AdoMet_MTases"/>
    <property type="match status" value="1"/>
</dbReference>
<name>A0A3B0ZNX0_9ZZZZ</name>
<evidence type="ECO:0000256" key="2">
    <source>
        <dbReference type="ARBA" id="ARBA00022603"/>
    </source>
</evidence>
<dbReference type="InterPro" id="IPR003333">
    <property type="entry name" value="CMAS"/>
</dbReference>
<evidence type="ECO:0000256" key="1">
    <source>
        <dbReference type="ARBA" id="ARBA00010815"/>
    </source>
</evidence>
<dbReference type="PANTHER" id="PTHR43667">
    <property type="entry name" value="CYCLOPROPANE-FATTY-ACYL-PHOSPHOLIPID SYNTHASE"/>
    <property type="match status" value="1"/>
</dbReference>
<dbReference type="EMBL" id="UOFM01000460">
    <property type="protein sequence ID" value="VAW82306.1"/>
    <property type="molecule type" value="Genomic_DNA"/>
</dbReference>
<dbReference type="Pfam" id="PF02353">
    <property type="entry name" value="CMAS"/>
    <property type="match status" value="1"/>
</dbReference>
<accession>A0A3B0ZNX0</accession>
<keyword evidence="2 7" id="KW-0489">Methyltransferase</keyword>
<evidence type="ECO:0000256" key="4">
    <source>
        <dbReference type="ARBA" id="ARBA00022691"/>
    </source>
</evidence>
<sequence>MTLVGENTQQAAVTGRRILALILTDYRGPVAIRLWDGELAIGHDNAPCTVVFHQPSILRNLILHRNVAHLAEAYLAGKGDIEGDTEVLFDLMCYMRDLVLPWSVKWRIMRLALHLPGVLRHAGKEAKAVRAGHDEHHNTRKSIAHHYDVSNDFYRLWLDREMVYSCAYFPETDRSLDKAQQDKLDYICKKLRLAPDQTLLDIGCGWGALVCWAARHYGVRAHGVTLSKQQYQYACDRIRNEGLEERVTVELRDYRELPEDARYDRIVSVGMFEHIGVANFPQYFGIIKRTLTPGGLFLNHGITNDTGWQDTPITRFINSYVFPDGELARIGTVIDAMEQAGFEIIDVEGLRRHYAMTLRCWVQELETNREQAVALVGEASYRVWRIYMAGSAYYFDEGSINVFQVLAGHDREPLAIALRRDELYAKGCECPPYQKPEAGK</sequence>
<dbReference type="EC" id="2.1.1.79" evidence="7"/>
<reference evidence="7" key="1">
    <citation type="submission" date="2018-06" db="EMBL/GenBank/DDBJ databases">
        <authorList>
            <person name="Zhirakovskaya E."/>
        </authorList>
    </citation>
    <scope>NUCLEOTIDE SEQUENCE</scope>
</reference>
<keyword evidence="4" id="KW-0949">S-adenosyl-L-methionine</keyword>
<dbReference type="GO" id="GO:0008610">
    <property type="term" value="P:lipid biosynthetic process"/>
    <property type="evidence" value="ECO:0007669"/>
    <property type="project" value="InterPro"/>
</dbReference>
<dbReference type="AlphaFoldDB" id="A0A3B0ZNX0"/>
<keyword evidence="5" id="KW-0443">Lipid metabolism</keyword>
<dbReference type="InterPro" id="IPR020803">
    <property type="entry name" value="MeTfrase_dom"/>
</dbReference>
<feature type="domain" description="Polyketide synthase-like methyltransferase" evidence="6">
    <location>
        <begin position="157"/>
        <end position="377"/>
    </location>
</feature>
<dbReference type="PANTHER" id="PTHR43667:SF1">
    <property type="entry name" value="CYCLOPROPANE-FATTY-ACYL-PHOSPHOLIPID SYNTHASE"/>
    <property type="match status" value="1"/>
</dbReference>
<dbReference type="GO" id="GO:0008825">
    <property type="term" value="F:cyclopropane-fatty-acyl-phospholipid synthase activity"/>
    <property type="evidence" value="ECO:0007669"/>
    <property type="project" value="UniProtKB-EC"/>
</dbReference>
<dbReference type="SUPFAM" id="SSF53335">
    <property type="entry name" value="S-adenosyl-L-methionine-dependent methyltransferases"/>
    <property type="match status" value="1"/>
</dbReference>
<organism evidence="7">
    <name type="scientific">hydrothermal vent metagenome</name>
    <dbReference type="NCBI Taxonomy" id="652676"/>
    <lineage>
        <taxon>unclassified sequences</taxon>
        <taxon>metagenomes</taxon>
        <taxon>ecological metagenomes</taxon>
    </lineage>
</organism>
<comment type="similarity">
    <text evidence="1">Belongs to the CFA/CMAS family.</text>
</comment>
<dbReference type="PIRSF" id="PIRSF003085">
    <property type="entry name" value="CMAS"/>
    <property type="match status" value="1"/>
</dbReference>
<dbReference type="SMART" id="SM00828">
    <property type="entry name" value="PKS_MT"/>
    <property type="match status" value="1"/>
</dbReference>
<gene>
    <name evidence="7" type="ORF">MNBD_GAMMA14-2195</name>
</gene>
<protein>
    <submittedName>
        <fullName evidence="7">Cyclopropane-fatty-acyl-phospholipid synthase</fullName>
        <ecNumber evidence="7">2.1.1.79</ecNumber>
    </submittedName>
</protein>
<dbReference type="GO" id="GO:0032259">
    <property type="term" value="P:methylation"/>
    <property type="evidence" value="ECO:0007669"/>
    <property type="project" value="UniProtKB-KW"/>
</dbReference>
<dbReference type="InterPro" id="IPR050723">
    <property type="entry name" value="CFA/CMAS"/>
</dbReference>
<dbReference type="Gene3D" id="3.40.50.150">
    <property type="entry name" value="Vaccinia Virus protein VP39"/>
    <property type="match status" value="1"/>
</dbReference>
<dbReference type="InterPro" id="IPR029063">
    <property type="entry name" value="SAM-dependent_MTases_sf"/>
</dbReference>
<evidence type="ECO:0000259" key="6">
    <source>
        <dbReference type="SMART" id="SM00828"/>
    </source>
</evidence>
<evidence type="ECO:0000313" key="7">
    <source>
        <dbReference type="EMBL" id="VAW82306.1"/>
    </source>
</evidence>
<proteinExistence type="inferred from homology"/>